<gene>
    <name evidence="17" type="primary">spo0A</name>
    <name evidence="17" type="ORF">NE695_16315</name>
</gene>
<keyword evidence="14" id="KW-0479">Metal-binding</keyword>
<evidence type="ECO:0000256" key="8">
    <source>
        <dbReference type="ARBA" id="ARBA00023012"/>
    </source>
</evidence>
<comment type="caution">
    <text evidence="17">The sequence shown here is derived from an EMBL/GenBank/DDBJ whole genome shotgun (WGS) entry which is preliminary data.</text>
</comment>
<comment type="cofactor">
    <cofactor evidence="14">
        <name>Ca(2+)</name>
        <dbReference type="ChEBI" id="CHEBI:29108"/>
    </cofactor>
    <text evidence="14">Binds 1 Ca(2+) ion per subunit.</text>
</comment>
<dbReference type="Pfam" id="PF00072">
    <property type="entry name" value="Response_reg"/>
    <property type="match status" value="1"/>
</dbReference>
<dbReference type="EMBL" id="JANFZH010000051">
    <property type="protein sequence ID" value="MCQ4841476.1"/>
    <property type="molecule type" value="Genomic_DNA"/>
</dbReference>
<dbReference type="InterPro" id="IPR012052">
    <property type="entry name" value="Spore_0_A"/>
</dbReference>
<dbReference type="PANTHER" id="PTHR44591">
    <property type="entry name" value="STRESS RESPONSE REGULATOR PROTEIN 1"/>
    <property type="match status" value="1"/>
</dbReference>
<dbReference type="InterPro" id="IPR014879">
    <property type="entry name" value="Spo0A_C"/>
</dbReference>
<accession>A0ABT1S3E8</accession>
<dbReference type="SUPFAM" id="SSF52172">
    <property type="entry name" value="CheY-like"/>
    <property type="match status" value="1"/>
</dbReference>
<comment type="function">
    <text evidence="13 14">May play the central regulatory role in sporulation. It may be an element of the effector pathway responsible for the activation of sporulation genes in response to nutritional stress. Spo0A may act in concert with spo0H (a sigma factor) to control the expression of some genes that are critical to the sporulation process.</text>
</comment>
<protein>
    <recommendedName>
        <fullName evidence="2 14">Stage 0 sporulation protein A homolog</fullName>
    </recommendedName>
</protein>
<dbReference type="Gene3D" id="1.10.10.10">
    <property type="entry name" value="Winged helix-like DNA-binding domain superfamily/Winged helix DNA-binding domain"/>
    <property type="match status" value="1"/>
</dbReference>
<keyword evidence="7 14" id="KW-0749">Sporulation</keyword>
<keyword evidence="4 14" id="KW-0678">Repressor</keyword>
<dbReference type="Pfam" id="PF08769">
    <property type="entry name" value="Spo0A_C"/>
    <property type="match status" value="1"/>
</dbReference>
<dbReference type="Proteomes" id="UP001524473">
    <property type="component" value="Unassembled WGS sequence"/>
</dbReference>
<evidence type="ECO:0000313" key="17">
    <source>
        <dbReference type="EMBL" id="MCQ4841476.1"/>
    </source>
</evidence>
<dbReference type="PROSITE" id="PS50110">
    <property type="entry name" value="RESPONSE_REGULATORY"/>
    <property type="match status" value="1"/>
</dbReference>
<comment type="subcellular location">
    <subcellularLocation>
        <location evidence="1 14">Cytoplasm</location>
    </subcellularLocation>
</comment>
<dbReference type="GeneID" id="90533379"/>
<dbReference type="InterPro" id="IPR016032">
    <property type="entry name" value="Sig_transdc_resp-reg_C-effctor"/>
</dbReference>
<evidence type="ECO:0000256" key="4">
    <source>
        <dbReference type="ARBA" id="ARBA00022491"/>
    </source>
</evidence>
<dbReference type="Gene3D" id="3.40.50.2300">
    <property type="match status" value="1"/>
</dbReference>
<dbReference type="NCBIfam" id="TIGR02875">
    <property type="entry name" value="spore_0_A"/>
    <property type="match status" value="1"/>
</dbReference>
<keyword evidence="6 14" id="KW-0106">Calcium</keyword>
<evidence type="ECO:0000256" key="10">
    <source>
        <dbReference type="ARBA" id="ARBA00023125"/>
    </source>
</evidence>
<organism evidence="17 18">
    <name type="scientific">Neglectibacter timonensis</name>
    <dbReference type="NCBI Taxonomy" id="1776382"/>
    <lineage>
        <taxon>Bacteria</taxon>
        <taxon>Bacillati</taxon>
        <taxon>Bacillota</taxon>
        <taxon>Clostridia</taxon>
        <taxon>Eubacteriales</taxon>
        <taxon>Oscillospiraceae</taxon>
        <taxon>Neglectibacter</taxon>
    </lineage>
</organism>
<evidence type="ECO:0000256" key="3">
    <source>
        <dbReference type="ARBA" id="ARBA00022490"/>
    </source>
</evidence>
<dbReference type="InterPro" id="IPR011006">
    <property type="entry name" value="CheY-like_superfamily"/>
</dbReference>
<keyword evidence="3 14" id="KW-0963">Cytoplasm</keyword>
<dbReference type="SUPFAM" id="SSF46894">
    <property type="entry name" value="C-terminal effector domain of the bipartite response regulators"/>
    <property type="match status" value="1"/>
</dbReference>
<evidence type="ECO:0000256" key="5">
    <source>
        <dbReference type="ARBA" id="ARBA00022553"/>
    </source>
</evidence>
<dbReference type="InterPro" id="IPR036388">
    <property type="entry name" value="WH-like_DNA-bd_sf"/>
</dbReference>
<evidence type="ECO:0000313" key="18">
    <source>
        <dbReference type="Proteomes" id="UP001524473"/>
    </source>
</evidence>
<evidence type="ECO:0000256" key="1">
    <source>
        <dbReference type="ARBA" id="ARBA00004496"/>
    </source>
</evidence>
<evidence type="ECO:0000256" key="14">
    <source>
        <dbReference type="PIRNR" id="PIRNR002937"/>
    </source>
</evidence>
<keyword evidence="11 14" id="KW-0010">Activator</keyword>
<dbReference type="RefSeq" id="WP_066866418.1">
    <property type="nucleotide sequence ID" value="NZ_CABKVV010000014.1"/>
</dbReference>
<evidence type="ECO:0000256" key="7">
    <source>
        <dbReference type="ARBA" id="ARBA00022969"/>
    </source>
</evidence>
<dbReference type="InterPro" id="IPR050595">
    <property type="entry name" value="Bact_response_regulator"/>
</dbReference>
<reference evidence="17 18" key="1">
    <citation type="submission" date="2022-06" db="EMBL/GenBank/DDBJ databases">
        <title>Isolation of gut microbiota from human fecal samples.</title>
        <authorList>
            <person name="Pamer E.G."/>
            <person name="Barat B."/>
            <person name="Waligurski E."/>
            <person name="Medina S."/>
            <person name="Paddock L."/>
            <person name="Mostad J."/>
        </authorList>
    </citation>
    <scope>NUCLEOTIDE SEQUENCE [LARGE SCALE GENOMIC DNA]</scope>
    <source>
        <strain evidence="17 18">DFI.9.73</strain>
    </source>
</reference>
<feature type="modified residue" description="4-aspartylphosphate" evidence="15">
    <location>
        <position position="56"/>
    </location>
</feature>
<keyword evidence="10 14" id="KW-0238">DNA-binding</keyword>
<keyword evidence="5 15" id="KW-0597">Phosphoprotein</keyword>
<keyword evidence="18" id="KW-1185">Reference proteome</keyword>
<keyword evidence="12 14" id="KW-0804">Transcription</keyword>
<evidence type="ECO:0000256" key="2">
    <source>
        <dbReference type="ARBA" id="ARBA00018672"/>
    </source>
</evidence>
<evidence type="ECO:0000256" key="15">
    <source>
        <dbReference type="PROSITE-ProRule" id="PRU00169"/>
    </source>
</evidence>
<feature type="domain" description="Response regulatory" evidence="16">
    <location>
        <begin position="6"/>
        <end position="123"/>
    </location>
</feature>
<dbReference type="InterPro" id="IPR001789">
    <property type="entry name" value="Sig_transdc_resp-reg_receiver"/>
</dbReference>
<evidence type="ECO:0000256" key="11">
    <source>
        <dbReference type="ARBA" id="ARBA00023159"/>
    </source>
</evidence>
<sequence length="254" mass="28730">MEKQLKLLISTEDGEWGREPMQRLAEKGGVAVFVKRDGTELIRRIKDEKPQVVLMDMFMPGYDAMGVMHAISEDTATEKPMYIVAASCPMPSLERELINQGATYFAISPFNKTEMIERIYSLYSMKGKHFESEPSNPSLRVQVTEILHQIGVPAHIKGYHYLRDSIMMAIEDPEIINAVTKQLYPSVAKQYNTTSSRVERAIRHAIEVAWDRGNVDVLNSYFGYTIHSSRGKPTNSEFIAMISDKLCLEMASAS</sequence>
<dbReference type="PIRSF" id="PIRSF002937">
    <property type="entry name" value="Res_reg_Spo0A"/>
    <property type="match status" value="1"/>
</dbReference>
<dbReference type="PANTHER" id="PTHR44591:SF3">
    <property type="entry name" value="RESPONSE REGULATORY DOMAIN-CONTAINING PROTEIN"/>
    <property type="match status" value="1"/>
</dbReference>
<evidence type="ECO:0000259" key="16">
    <source>
        <dbReference type="PROSITE" id="PS50110"/>
    </source>
</evidence>
<evidence type="ECO:0000256" key="6">
    <source>
        <dbReference type="ARBA" id="ARBA00022837"/>
    </source>
</evidence>
<keyword evidence="9 14" id="KW-0805">Transcription regulation</keyword>
<evidence type="ECO:0000256" key="12">
    <source>
        <dbReference type="ARBA" id="ARBA00023163"/>
    </source>
</evidence>
<evidence type="ECO:0000256" key="13">
    <source>
        <dbReference type="ARBA" id="ARBA00024867"/>
    </source>
</evidence>
<name>A0ABT1S3E8_9FIRM</name>
<proteinExistence type="predicted"/>
<evidence type="ECO:0000256" key="9">
    <source>
        <dbReference type="ARBA" id="ARBA00023015"/>
    </source>
</evidence>
<keyword evidence="8 14" id="KW-0902">Two-component regulatory system</keyword>